<gene>
    <name evidence="2" type="ORF">NW209_11570</name>
</gene>
<dbReference type="RefSeq" id="WP_051086614.1">
    <property type="nucleotide sequence ID" value="NZ_CALULB010000010.1"/>
</dbReference>
<proteinExistence type="predicted"/>
<dbReference type="AlphaFoldDB" id="A0AAW5N884"/>
<dbReference type="SUPFAM" id="SSF53474">
    <property type="entry name" value="alpha/beta-Hydrolases"/>
    <property type="match status" value="1"/>
</dbReference>
<feature type="chain" id="PRO_5043397701" evidence="1">
    <location>
        <begin position="22"/>
        <end position="398"/>
    </location>
</feature>
<dbReference type="Pfam" id="PF00756">
    <property type="entry name" value="Esterase"/>
    <property type="match status" value="1"/>
</dbReference>
<keyword evidence="3" id="KW-1185">Reference proteome</keyword>
<reference evidence="2 3" key="1">
    <citation type="submission" date="2022-08" db="EMBL/GenBank/DDBJ databases">
        <authorList>
            <person name="Zeman M."/>
            <person name="Kubasova T."/>
        </authorList>
    </citation>
    <scope>NUCLEOTIDE SEQUENCE [LARGE SCALE GENOMIC DNA]</scope>
    <source>
        <strain evidence="2 3">ET62</strain>
    </source>
</reference>
<feature type="signal peptide" evidence="1">
    <location>
        <begin position="1"/>
        <end position="21"/>
    </location>
</feature>
<dbReference type="InterPro" id="IPR000801">
    <property type="entry name" value="Esterase-like"/>
</dbReference>
<keyword evidence="1" id="KW-0732">Signal</keyword>
<dbReference type="EMBL" id="JANRHJ010000012">
    <property type="protein sequence ID" value="MCR8874642.1"/>
    <property type="molecule type" value="Genomic_DNA"/>
</dbReference>
<dbReference type="Gene3D" id="3.40.50.1820">
    <property type="entry name" value="alpha/beta hydrolase"/>
    <property type="match status" value="1"/>
</dbReference>
<dbReference type="InterPro" id="IPR014756">
    <property type="entry name" value="Ig_E-set"/>
</dbReference>
<dbReference type="InterPro" id="IPR013783">
    <property type="entry name" value="Ig-like_fold"/>
</dbReference>
<name>A0AAW5N884_9BACT</name>
<dbReference type="GO" id="GO:0016747">
    <property type="term" value="F:acyltransferase activity, transferring groups other than amino-acyl groups"/>
    <property type="evidence" value="ECO:0007669"/>
    <property type="project" value="TreeGrafter"/>
</dbReference>
<accession>A0AAW5N884</accession>
<comment type="caution">
    <text evidence="2">The sequence shown here is derived from an EMBL/GenBank/DDBJ whole genome shotgun (WGS) entry which is preliminary data.</text>
</comment>
<keyword evidence="2" id="KW-0378">Hydrolase</keyword>
<organism evidence="2 3">
    <name type="scientific">Phocaeicola barnesiae</name>
    <dbReference type="NCBI Taxonomy" id="376804"/>
    <lineage>
        <taxon>Bacteria</taxon>
        <taxon>Pseudomonadati</taxon>
        <taxon>Bacteroidota</taxon>
        <taxon>Bacteroidia</taxon>
        <taxon>Bacteroidales</taxon>
        <taxon>Bacteroidaceae</taxon>
        <taxon>Phocaeicola</taxon>
    </lineage>
</organism>
<evidence type="ECO:0000313" key="2">
    <source>
        <dbReference type="EMBL" id="MCR8874642.1"/>
    </source>
</evidence>
<evidence type="ECO:0000313" key="3">
    <source>
        <dbReference type="Proteomes" id="UP001204579"/>
    </source>
</evidence>
<protein>
    <submittedName>
        <fullName evidence="2">Alpha/beta hydrolase-fold protein</fullName>
    </submittedName>
</protein>
<dbReference type="PANTHER" id="PTHR48098:SF1">
    <property type="entry name" value="DIACYLGLYCEROL ACYLTRANSFERASE_MYCOLYLTRANSFERASE AG85A"/>
    <property type="match status" value="1"/>
</dbReference>
<dbReference type="SUPFAM" id="SSF81296">
    <property type="entry name" value="E set domains"/>
    <property type="match status" value="1"/>
</dbReference>
<dbReference type="GO" id="GO:0016787">
    <property type="term" value="F:hydrolase activity"/>
    <property type="evidence" value="ECO:0007669"/>
    <property type="project" value="UniProtKB-KW"/>
</dbReference>
<evidence type="ECO:0000256" key="1">
    <source>
        <dbReference type="SAM" id="SignalP"/>
    </source>
</evidence>
<dbReference type="Gene3D" id="2.60.40.10">
    <property type="entry name" value="Immunoglobulins"/>
    <property type="match status" value="1"/>
</dbReference>
<dbReference type="GeneID" id="82442726"/>
<dbReference type="InterPro" id="IPR050583">
    <property type="entry name" value="Mycobacterial_A85_antigen"/>
</dbReference>
<dbReference type="PANTHER" id="PTHR48098">
    <property type="entry name" value="ENTEROCHELIN ESTERASE-RELATED"/>
    <property type="match status" value="1"/>
</dbReference>
<dbReference type="Proteomes" id="UP001204579">
    <property type="component" value="Unassembled WGS sequence"/>
</dbReference>
<sequence>MNKKIFSIFCLGVMGILPCVAQQALWGGSDIVSPELQEDGRVTFRIYAPEARTVEVQGDFLATQLYETPFGKTAGPGRAALHKDENGLWTYTTDSLASELYCYTFRVDGLQVADPNNVFQLRDVATISNYFIIGNGCGDIYKVQNVPHGTLIKEWYDSPTLGGEQRRMTIYLPAGYNKNQDTYPVLYLLHGSGGDENAWSELGRLTQILDNLIAQGKARPMLVVMPNGNVSQSAAPGEASGPMVKPSLTESRRKNGEFERSFPDIVNYVEQHYRVIKEKHGRALAGLSMGGFHTLYISANYPDMFDYIGLFSAANTVEKESEMYQDLEGKLQTLFAGHPKLYWIGIGKEDFLYEKNKALRAMLDANQYPYTYYESEGGHIWKNWRIYLSRFLTELFVK</sequence>
<dbReference type="CDD" id="cd11294">
    <property type="entry name" value="E_set_Esterase_like_N"/>
    <property type="match status" value="1"/>
</dbReference>
<dbReference type="InterPro" id="IPR029058">
    <property type="entry name" value="AB_hydrolase_fold"/>
</dbReference>